<comment type="caution">
    <text evidence="2">The sequence shown here is derived from an EMBL/GenBank/DDBJ whole genome shotgun (WGS) entry which is preliminary data.</text>
</comment>
<keyword evidence="3" id="KW-1185">Reference proteome</keyword>
<keyword evidence="1" id="KW-0732">Signal</keyword>
<proteinExistence type="predicted"/>
<reference evidence="2 3" key="1">
    <citation type="journal article" date="2021" name="Sci. Rep.">
        <title>The distribution of antibiotic resistance genes in chicken gut microbiota commensals.</title>
        <authorList>
            <person name="Juricova H."/>
            <person name="Matiasovicova J."/>
            <person name="Kubasova T."/>
            <person name="Cejkova D."/>
            <person name="Rychlik I."/>
        </authorList>
    </citation>
    <scope>NUCLEOTIDE SEQUENCE [LARGE SCALE GENOMIC DNA]</scope>
    <source>
        <strain evidence="2 3">An421</strain>
    </source>
</reference>
<feature type="chain" id="PRO_5041452276" evidence="1">
    <location>
        <begin position="23"/>
        <end position="121"/>
    </location>
</feature>
<sequence length="121" mass="13979">MKKIFNFVLLFVACLFVNTACQDDEERLYTVDYERGVFDLNSVSSLKMIEYNNANDSITEHTLMFRTGNVKSLAPRPQSTQLEIIIDDTLRVQEKFFLKEDGRTLILINNQTAVEDIHAKN</sequence>
<evidence type="ECO:0000313" key="2">
    <source>
        <dbReference type="EMBL" id="MBM6856073.1"/>
    </source>
</evidence>
<name>A0AA40ZQ42_9BACT</name>
<dbReference type="AlphaFoldDB" id="A0AA40ZQ42"/>
<organism evidence="2 3">
    <name type="scientific">Caecibacteroides pullorum</name>
    <dbReference type="NCBI Taxonomy" id="2725562"/>
    <lineage>
        <taxon>Bacteria</taxon>
        <taxon>Pseudomonadati</taxon>
        <taxon>Bacteroidota</taxon>
        <taxon>Bacteroidia</taxon>
        <taxon>Bacteroidales</taxon>
        <taxon>Bacteroidaceae</taxon>
        <taxon>Caecibacteroides</taxon>
    </lineage>
</organism>
<evidence type="ECO:0000313" key="3">
    <source>
        <dbReference type="Proteomes" id="UP000698924"/>
    </source>
</evidence>
<dbReference type="RefSeq" id="WP_204968623.1">
    <property type="nucleotide sequence ID" value="NZ_JAAZTS010000001.1"/>
</dbReference>
<protein>
    <submittedName>
        <fullName evidence="2">Uncharacterized protein</fullName>
    </submittedName>
</protein>
<dbReference type="Proteomes" id="UP000698924">
    <property type="component" value="Unassembled WGS sequence"/>
</dbReference>
<accession>A0AA40ZQ42</accession>
<gene>
    <name evidence="2" type="ORF">H6D15_00380</name>
</gene>
<feature type="signal peptide" evidence="1">
    <location>
        <begin position="1"/>
        <end position="22"/>
    </location>
</feature>
<evidence type="ECO:0000256" key="1">
    <source>
        <dbReference type="SAM" id="SignalP"/>
    </source>
</evidence>
<dbReference type="EMBL" id="JACJMO010000001">
    <property type="protein sequence ID" value="MBM6856073.1"/>
    <property type="molecule type" value="Genomic_DNA"/>
</dbReference>